<proteinExistence type="predicted"/>
<feature type="compositionally biased region" description="Basic and acidic residues" evidence="1">
    <location>
        <begin position="92"/>
        <end position="103"/>
    </location>
</feature>
<evidence type="ECO:0000313" key="3">
    <source>
        <dbReference type="Proteomes" id="UP000193560"/>
    </source>
</evidence>
<protein>
    <submittedName>
        <fullName evidence="2">Uncharacterized protein</fullName>
    </submittedName>
</protein>
<feature type="region of interest" description="Disordered" evidence="1">
    <location>
        <begin position="92"/>
        <end position="138"/>
    </location>
</feature>
<dbReference type="AlphaFoldDB" id="A0A1X2INL6"/>
<keyword evidence="3" id="KW-1185">Reference proteome</keyword>
<dbReference type="EMBL" id="MCGE01000007">
    <property type="protein sequence ID" value="ORZ19617.1"/>
    <property type="molecule type" value="Genomic_DNA"/>
</dbReference>
<dbReference type="Proteomes" id="UP000193560">
    <property type="component" value="Unassembled WGS sequence"/>
</dbReference>
<comment type="caution">
    <text evidence="2">The sequence shown here is derived from an EMBL/GenBank/DDBJ whole genome shotgun (WGS) entry which is preliminary data.</text>
</comment>
<sequence>MYICASMTNMDDLNNLFNFIELTQASPSDKSKIKEMLHISQSHHHHHHHHHHHRDQLGNIKSTTVHHEPSELADIICNNDINSIKQGIRDILRRSKQDSEVAKKNHHMQLHPPPQGDNNDGNTASASHPPLDINNKQQ</sequence>
<reference evidence="2 3" key="1">
    <citation type="submission" date="2016-07" db="EMBL/GenBank/DDBJ databases">
        <title>Pervasive Adenine N6-methylation of Active Genes in Fungi.</title>
        <authorList>
            <consortium name="DOE Joint Genome Institute"/>
            <person name="Mondo S.J."/>
            <person name="Dannebaum R.O."/>
            <person name="Kuo R.C."/>
            <person name="Labutti K."/>
            <person name="Haridas S."/>
            <person name="Kuo A."/>
            <person name="Salamov A."/>
            <person name="Ahrendt S.R."/>
            <person name="Lipzen A."/>
            <person name="Sullivan W."/>
            <person name="Andreopoulos W.B."/>
            <person name="Clum A."/>
            <person name="Lindquist E."/>
            <person name="Daum C."/>
            <person name="Ramamoorthy G.K."/>
            <person name="Gryganskyi A."/>
            <person name="Culley D."/>
            <person name="Magnuson J.K."/>
            <person name="James T.Y."/>
            <person name="O'Malley M.A."/>
            <person name="Stajich J.E."/>
            <person name="Spatafora J.W."/>
            <person name="Visel A."/>
            <person name="Grigoriev I.V."/>
        </authorList>
    </citation>
    <scope>NUCLEOTIDE SEQUENCE [LARGE SCALE GENOMIC DNA]</scope>
    <source>
        <strain evidence="2 3">NRRL 1336</strain>
    </source>
</reference>
<gene>
    <name evidence="2" type="ORF">BCR42DRAFT_220750</name>
</gene>
<name>A0A1X2INL6_9FUNG</name>
<accession>A0A1X2INL6</accession>
<evidence type="ECO:0000313" key="2">
    <source>
        <dbReference type="EMBL" id="ORZ19617.1"/>
    </source>
</evidence>
<organism evidence="2 3">
    <name type="scientific">Absidia repens</name>
    <dbReference type="NCBI Taxonomy" id="90262"/>
    <lineage>
        <taxon>Eukaryota</taxon>
        <taxon>Fungi</taxon>
        <taxon>Fungi incertae sedis</taxon>
        <taxon>Mucoromycota</taxon>
        <taxon>Mucoromycotina</taxon>
        <taxon>Mucoromycetes</taxon>
        <taxon>Mucorales</taxon>
        <taxon>Cunninghamellaceae</taxon>
        <taxon>Absidia</taxon>
    </lineage>
</organism>
<evidence type="ECO:0000256" key="1">
    <source>
        <dbReference type="SAM" id="MobiDB-lite"/>
    </source>
</evidence>
<feature type="compositionally biased region" description="Polar residues" evidence="1">
    <location>
        <begin position="116"/>
        <end position="126"/>
    </location>
</feature>